<dbReference type="PIRSF" id="PIRSF003230">
    <property type="entry name" value="YbgC"/>
    <property type="match status" value="1"/>
</dbReference>
<dbReference type="GO" id="GO:0047617">
    <property type="term" value="F:fatty acyl-CoA hydrolase activity"/>
    <property type="evidence" value="ECO:0007669"/>
    <property type="project" value="TreeGrafter"/>
</dbReference>
<dbReference type="AlphaFoldDB" id="M0A7Z2"/>
<reference evidence="3 4" key="1">
    <citation type="journal article" date="2014" name="PLoS Genet.">
        <title>Phylogenetically driven sequencing of extremely halophilic archaea reveals strategies for static and dynamic osmo-response.</title>
        <authorList>
            <person name="Becker E.A."/>
            <person name="Seitzer P.M."/>
            <person name="Tritt A."/>
            <person name="Larsen D."/>
            <person name="Krusor M."/>
            <person name="Yao A.I."/>
            <person name="Wu D."/>
            <person name="Madern D."/>
            <person name="Eisen J.A."/>
            <person name="Darling A.E."/>
            <person name="Facciotti M.T."/>
        </authorList>
    </citation>
    <scope>NUCLEOTIDE SEQUENCE [LARGE SCALE GENOMIC DNA]</scope>
    <source>
        <strain evidence="3 4">JCM 10990</strain>
    </source>
</reference>
<dbReference type="Pfam" id="PF13279">
    <property type="entry name" value="4HBT_2"/>
    <property type="match status" value="1"/>
</dbReference>
<dbReference type="OrthoDB" id="56956at2157"/>
<name>M0A7Z2_9EURY</name>
<evidence type="ECO:0000313" key="3">
    <source>
        <dbReference type="EMBL" id="ELY94895.1"/>
    </source>
</evidence>
<sequence length="136" mass="15475">MSEKFTTEVPVRFRDLDPLDHVNNAVHATYIETARTEYLETVLDIPQDEVSFVIANLELTYKRPITINDEPVVRLEVTDLGESSCTMEYEIWTGEEVATTAETTMVQIDPETGRPAPIPETIREQVREFEGFDVPA</sequence>
<accession>M0A7Z2</accession>
<comment type="caution">
    <text evidence="3">The sequence shown here is derived from an EMBL/GenBank/DDBJ whole genome shotgun (WGS) entry which is preliminary data.</text>
</comment>
<dbReference type="PATRIC" id="fig|1227492.4.peg.3489"/>
<evidence type="ECO:0000256" key="1">
    <source>
        <dbReference type="ARBA" id="ARBA00005953"/>
    </source>
</evidence>
<keyword evidence="4" id="KW-1185">Reference proteome</keyword>
<gene>
    <name evidence="3" type="ORF">C482_17508</name>
</gene>
<dbReference type="Proteomes" id="UP000011693">
    <property type="component" value="Unassembled WGS sequence"/>
</dbReference>
<proteinExistence type="inferred from homology"/>
<dbReference type="SUPFAM" id="SSF54637">
    <property type="entry name" value="Thioesterase/thiol ester dehydrase-isomerase"/>
    <property type="match status" value="1"/>
</dbReference>
<evidence type="ECO:0000313" key="4">
    <source>
        <dbReference type="Proteomes" id="UP000011693"/>
    </source>
</evidence>
<dbReference type="InterPro" id="IPR029069">
    <property type="entry name" value="HotDog_dom_sf"/>
</dbReference>
<dbReference type="PANTHER" id="PTHR31793">
    <property type="entry name" value="4-HYDROXYBENZOYL-COA THIOESTERASE FAMILY MEMBER"/>
    <property type="match status" value="1"/>
</dbReference>
<protein>
    <submittedName>
        <fullName evidence="3">Thioesterase superfamily protein</fullName>
    </submittedName>
</protein>
<dbReference type="InterPro" id="IPR006684">
    <property type="entry name" value="YbgC/YbaW"/>
</dbReference>
<dbReference type="CDD" id="cd00586">
    <property type="entry name" value="4HBT"/>
    <property type="match status" value="1"/>
</dbReference>
<dbReference type="Gene3D" id="3.10.129.10">
    <property type="entry name" value="Hotdog Thioesterase"/>
    <property type="match status" value="1"/>
</dbReference>
<comment type="similarity">
    <text evidence="1">Belongs to the 4-hydroxybenzoyl-CoA thioesterase family.</text>
</comment>
<dbReference type="EMBL" id="AOIN01000092">
    <property type="protein sequence ID" value="ELY94895.1"/>
    <property type="molecule type" value="Genomic_DNA"/>
</dbReference>
<dbReference type="RefSeq" id="WP_006169012.1">
    <property type="nucleotide sequence ID" value="NZ_AOIN01000092.1"/>
</dbReference>
<organism evidence="3 4">
    <name type="scientific">Natrialba chahannaoensis JCM 10990</name>
    <dbReference type="NCBI Taxonomy" id="1227492"/>
    <lineage>
        <taxon>Archaea</taxon>
        <taxon>Methanobacteriati</taxon>
        <taxon>Methanobacteriota</taxon>
        <taxon>Stenosarchaea group</taxon>
        <taxon>Halobacteria</taxon>
        <taxon>Halobacteriales</taxon>
        <taxon>Natrialbaceae</taxon>
        <taxon>Natrialba</taxon>
    </lineage>
</organism>
<keyword evidence="2" id="KW-0378">Hydrolase</keyword>
<evidence type="ECO:0000256" key="2">
    <source>
        <dbReference type="ARBA" id="ARBA00022801"/>
    </source>
</evidence>
<dbReference type="InterPro" id="IPR050563">
    <property type="entry name" value="4-hydroxybenzoyl-CoA_TE"/>
</dbReference>
<dbReference type="PANTHER" id="PTHR31793:SF27">
    <property type="entry name" value="NOVEL THIOESTERASE SUPERFAMILY DOMAIN AND SAPOSIN A-TYPE DOMAIN CONTAINING PROTEIN (0610012H03RIK)"/>
    <property type="match status" value="1"/>
</dbReference>
<dbReference type="STRING" id="1227492.C482_17508"/>